<protein>
    <submittedName>
        <fullName evidence="4">DnaJ-like protein</fullName>
    </submittedName>
</protein>
<keyword evidence="5" id="KW-1185">Reference proteome</keyword>
<feature type="domain" description="J" evidence="3">
    <location>
        <begin position="198"/>
        <end position="260"/>
    </location>
</feature>
<evidence type="ECO:0000313" key="4">
    <source>
        <dbReference type="EMBL" id="REF85877.1"/>
    </source>
</evidence>
<dbReference type="EMBL" id="QUMO01000003">
    <property type="protein sequence ID" value="REF85877.1"/>
    <property type="molecule type" value="Genomic_DNA"/>
</dbReference>
<dbReference type="OrthoDB" id="9782583at2"/>
<comment type="caution">
    <text evidence="4">The sequence shown here is derived from an EMBL/GenBank/DDBJ whole genome shotgun (WGS) entry which is preliminary data.</text>
</comment>
<evidence type="ECO:0000256" key="1">
    <source>
        <dbReference type="SAM" id="Coils"/>
    </source>
</evidence>
<dbReference type="Gene3D" id="1.10.287.110">
    <property type="entry name" value="DnaJ domain"/>
    <property type="match status" value="1"/>
</dbReference>
<evidence type="ECO:0000313" key="5">
    <source>
        <dbReference type="Proteomes" id="UP000256900"/>
    </source>
</evidence>
<dbReference type="Proteomes" id="UP000256900">
    <property type="component" value="Unassembled WGS sequence"/>
</dbReference>
<dbReference type="InterPro" id="IPR001623">
    <property type="entry name" value="DnaJ_domain"/>
</dbReference>
<dbReference type="CDD" id="cd06257">
    <property type="entry name" value="DnaJ"/>
    <property type="match status" value="1"/>
</dbReference>
<dbReference type="InterPro" id="IPR050817">
    <property type="entry name" value="DjlA_DnaK_co-chaperone"/>
</dbReference>
<organism evidence="4 5">
    <name type="scientific">Methylovirgula ligni</name>
    <dbReference type="NCBI Taxonomy" id="569860"/>
    <lineage>
        <taxon>Bacteria</taxon>
        <taxon>Pseudomonadati</taxon>
        <taxon>Pseudomonadota</taxon>
        <taxon>Alphaproteobacteria</taxon>
        <taxon>Hyphomicrobiales</taxon>
        <taxon>Beijerinckiaceae</taxon>
        <taxon>Methylovirgula</taxon>
    </lineage>
</organism>
<reference evidence="4 5" key="1">
    <citation type="submission" date="2018-08" db="EMBL/GenBank/DDBJ databases">
        <title>Genomic Encyclopedia of Type Strains, Phase IV (KMG-IV): sequencing the most valuable type-strain genomes for metagenomic binning, comparative biology and taxonomic classification.</title>
        <authorList>
            <person name="Goeker M."/>
        </authorList>
    </citation>
    <scope>NUCLEOTIDE SEQUENCE [LARGE SCALE GENOMIC DNA]</scope>
    <source>
        <strain evidence="4 5">BW863</strain>
    </source>
</reference>
<dbReference type="AlphaFoldDB" id="A0A3D9YTD3"/>
<dbReference type="RefSeq" id="WP_115836480.1">
    <property type="nucleotide sequence ID" value="NZ_CP025086.1"/>
</dbReference>
<dbReference type="PANTHER" id="PTHR24074">
    <property type="entry name" value="CO-CHAPERONE PROTEIN DJLA"/>
    <property type="match status" value="1"/>
</dbReference>
<feature type="region of interest" description="Disordered" evidence="2">
    <location>
        <begin position="175"/>
        <end position="197"/>
    </location>
</feature>
<feature type="coiled-coil region" evidence="1">
    <location>
        <begin position="40"/>
        <end position="67"/>
    </location>
</feature>
<dbReference type="InterPro" id="IPR036869">
    <property type="entry name" value="J_dom_sf"/>
</dbReference>
<gene>
    <name evidence="4" type="ORF">DES32_1915</name>
</gene>
<dbReference type="SMART" id="SM00271">
    <property type="entry name" value="DnaJ"/>
    <property type="match status" value="1"/>
</dbReference>
<name>A0A3D9YTD3_9HYPH</name>
<evidence type="ECO:0000259" key="3">
    <source>
        <dbReference type="PROSITE" id="PS50076"/>
    </source>
</evidence>
<accession>A0A3D9YTD3</accession>
<dbReference type="PRINTS" id="PR00625">
    <property type="entry name" value="JDOMAIN"/>
</dbReference>
<keyword evidence="1" id="KW-0175">Coiled coil</keyword>
<sequence length="261" mass="29561">MSYYPILLFAAFIHFVVQCAYKPKKLSQAYLFRGEKLQQMEEMLSAIAQARSDIAEIKEEGAKLELRADGLYDARSRLGRRLNKQLEEANELLELALGGEQEIKEFAQKRLNSWNANRTGRMTFLASLIGYLVMLVIEPTYAVLVSLLALAISWVVMRVKAEELGSYMPTITKKASDRTEDTCSKTEEDEEKSPTSHDCFQILGLQQGASHDEIKAAYRNAIKQYHPDYVTRLGPELRELAERKTKELNAAYQQALTGNGD</sequence>
<dbReference type="SUPFAM" id="SSF46565">
    <property type="entry name" value="Chaperone J-domain"/>
    <property type="match status" value="1"/>
</dbReference>
<dbReference type="PROSITE" id="PS50076">
    <property type="entry name" value="DNAJ_2"/>
    <property type="match status" value="1"/>
</dbReference>
<proteinExistence type="predicted"/>
<dbReference type="Pfam" id="PF00226">
    <property type="entry name" value="DnaJ"/>
    <property type="match status" value="1"/>
</dbReference>
<feature type="compositionally biased region" description="Basic and acidic residues" evidence="2">
    <location>
        <begin position="175"/>
        <end position="186"/>
    </location>
</feature>
<evidence type="ECO:0000256" key="2">
    <source>
        <dbReference type="SAM" id="MobiDB-lite"/>
    </source>
</evidence>